<proteinExistence type="predicted"/>
<dbReference type="Pfam" id="PF13371">
    <property type="entry name" value="TPR_9"/>
    <property type="match status" value="1"/>
</dbReference>
<dbReference type="Gene3D" id="1.25.40.10">
    <property type="entry name" value="Tetratricopeptide repeat domain"/>
    <property type="match status" value="1"/>
</dbReference>
<dbReference type="PROSITE" id="PS50005">
    <property type="entry name" value="TPR"/>
    <property type="match status" value="1"/>
</dbReference>
<comment type="caution">
    <text evidence="3">The sequence shown here is derived from an EMBL/GenBank/DDBJ whole genome shotgun (WGS) entry which is preliminary data.</text>
</comment>
<dbReference type="InterPro" id="IPR032698">
    <property type="entry name" value="SirB1_N"/>
</dbReference>
<keyword evidence="4" id="KW-1185">Reference proteome</keyword>
<evidence type="ECO:0000256" key="1">
    <source>
        <dbReference type="PROSITE-ProRule" id="PRU00339"/>
    </source>
</evidence>
<protein>
    <submittedName>
        <fullName evidence="3">UPF0162 protein PD_0709</fullName>
    </submittedName>
</protein>
<dbReference type="PANTHER" id="PTHR31350:SF21">
    <property type="entry name" value="F-BOX ONLY PROTEIN 21"/>
    <property type="match status" value="1"/>
</dbReference>
<dbReference type="InterPro" id="IPR019734">
    <property type="entry name" value="TPR_rpt"/>
</dbReference>
<dbReference type="InterPro" id="IPR011990">
    <property type="entry name" value="TPR-like_helical_dom_sf"/>
</dbReference>
<dbReference type="PANTHER" id="PTHR31350">
    <property type="entry name" value="SI:DKEY-261L7.2"/>
    <property type="match status" value="1"/>
</dbReference>
<organism evidence="3 4">
    <name type="scientific">Geodia barretti</name>
    <name type="common">Barrett's horny sponge</name>
    <dbReference type="NCBI Taxonomy" id="519541"/>
    <lineage>
        <taxon>Eukaryota</taxon>
        <taxon>Metazoa</taxon>
        <taxon>Porifera</taxon>
        <taxon>Demospongiae</taxon>
        <taxon>Heteroscleromorpha</taxon>
        <taxon>Tetractinellida</taxon>
        <taxon>Astrophorina</taxon>
        <taxon>Geodiidae</taxon>
        <taxon>Geodia</taxon>
    </lineage>
</organism>
<dbReference type="Proteomes" id="UP001174909">
    <property type="component" value="Unassembled WGS sequence"/>
</dbReference>
<reference evidence="3" key="1">
    <citation type="submission" date="2023-03" db="EMBL/GenBank/DDBJ databases">
        <authorList>
            <person name="Steffen K."/>
            <person name="Cardenas P."/>
        </authorList>
    </citation>
    <scope>NUCLEOTIDE SEQUENCE</scope>
</reference>
<evidence type="ECO:0000259" key="2">
    <source>
        <dbReference type="Pfam" id="PF13369"/>
    </source>
</evidence>
<gene>
    <name evidence="3" type="ORF">GBAR_LOCUS3759</name>
</gene>
<evidence type="ECO:0000313" key="3">
    <source>
        <dbReference type="EMBL" id="CAI8003776.1"/>
    </source>
</evidence>
<dbReference type="AlphaFoldDB" id="A0AA35W5A6"/>
<feature type="domain" description="Protein SirB1 N-terminal" evidence="2">
    <location>
        <begin position="42"/>
        <end position="192"/>
    </location>
</feature>
<sequence length="276" mass="31735">MKNATGDALFELAQLENDQIDLAKGALLIAKDAYADLDIEMYLQRLNQMAEELQSQIGNAADTSDQINHLNRYLFEEQGFAGSSQEHYYDARNSYLNEVLERKTGIPITLSIVYMEIGKRIGLPLVGVGFPGHFIVKHRDLEAVIDPFERGQILSDEDLSERLTQIFRESMPMHPRFLQAVTNKEILARMLRNLRQIHFRKEEHEKAVNVGEQITWLAPQSAQDYRDLGYLYYQVNAYGKSLAAFNTYLRLSDDPPDREEISRNIRVLTQQIAKLN</sequence>
<dbReference type="EMBL" id="CASHTH010000542">
    <property type="protein sequence ID" value="CAI8003776.1"/>
    <property type="molecule type" value="Genomic_DNA"/>
</dbReference>
<feature type="repeat" description="TPR" evidence="1">
    <location>
        <begin position="222"/>
        <end position="255"/>
    </location>
</feature>
<name>A0AA35W5A6_GEOBA</name>
<dbReference type="Pfam" id="PF13369">
    <property type="entry name" value="Transglut_core2"/>
    <property type="match status" value="1"/>
</dbReference>
<accession>A0AA35W5A6</accession>
<keyword evidence="1" id="KW-0802">TPR repeat</keyword>
<dbReference type="SUPFAM" id="SSF48452">
    <property type="entry name" value="TPR-like"/>
    <property type="match status" value="1"/>
</dbReference>
<evidence type="ECO:0000313" key="4">
    <source>
        <dbReference type="Proteomes" id="UP001174909"/>
    </source>
</evidence>